<sequence length="142" mass="16515">MRSFYPRIVNGLSSSLTKRLVLKEESQTDFYTRDHWWCDLSSQKCGLTHHFFDVVVPERLAFKPSFTKGYVRPGDVVGTLYYLCPIKKEIRFLTLKSPFAGFIESTNSRPIRGDLWLYKAKRIQGNDDLMDHLTYQSSILLA</sequence>
<name>A0A6C0IX24_9ZZZZ</name>
<reference evidence="1" key="1">
    <citation type="journal article" date="2020" name="Nature">
        <title>Giant virus diversity and host interactions through global metagenomics.</title>
        <authorList>
            <person name="Schulz F."/>
            <person name="Roux S."/>
            <person name="Paez-Espino D."/>
            <person name="Jungbluth S."/>
            <person name="Walsh D.A."/>
            <person name="Denef V.J."/>
            <person name="McMahon K.D."/>
            <person name="Konstantinidis K.T."/>
            <person name="Eloe-Fadrosh E.A."/>
            <person name="Kyrpides N.C."/>
            <person name="Woyke T."/>
        </authorList>
    </citation>
    <scope>NUCLEOTIDE SEQUENCE</scope>
    <source>
        <strain evidence="1">GVMAG-M-3300025572-1</strain>
    </source>
</reference>
<proteinExistence type="predicted"/>
<evidence type="ECO:0000313" key="1">
    <source>
        <dbReference type="EMBL" id="QHT97851.1"/>
    </source>
</evidence>
<dbReference type="AlphaFoldDB" id="A0A6C0IX24"/>
<dbReference type="EMBL" id="MN740283">
    <property type="protein sequence ID" value="QHT97851.1"/>
    <property type="molecule type" value="Genomic_DNA"/>
</dbReference>
<accession>A0A6C0IX24</accession>
<protein>
    <submittedName>
        <fullName evidence="1">Uncharacterized protein</fullName>
    </submittedName>
</protein>
<organism evidence="1">
    <name type="scientific">viral metagenome</name>
    <dbReference type="NCBI Taxonomy" id="1070528"/>
    <lineage>
        <taxon>unclassified sequences</taxon>
        <taxon>metagenomes</taxon>
        <taxon>organismal metagenomes</taxon>
    </lineage>
</organism>